<keyword evidence="1" id="KW-0472">Membrane</keyword>
<accession>A0A9K3E0K7</accession>
<dbReference type="Proteomes" id="UP000215914">
    <property type="component" value="Unassembled WGS sequence"/>
</dbReference>
<dbReference type="Gramene" id="mRNA:HanXRQr2_Chr15g0696671">
    <property type="protein sequence ID" value="CDS:HanXRQr2_Chr15g0696671.1"/>
    <property type="gene ID" value="HanXRQr2_Chr15g0696671"/>
</dbReference>
<dbReference type="EMBL" id="MNCJ02000330">
    <property type="protein sequence ID" value="KAF5764836.1"/>
    <property type="molecule type" value="Genomic_DNA"/>
</dbReference>
<keyword evidence="1" id="KW-1133">Transmembrane helix</keyword>
<organism evidence="2 3">
    <name type="scientific">Helianthus annuus</name>
    <name type="common">Common sunflower</name>
    <dbReference type="NCBI Taxonomy" id="4232"/>
    <lineage>
        <taxon>Eukaryota</taxon>
        <taxon>Viridiplantae</taxon>
        <taxon>Streptophyta</taxon>
        <taxon>Embryophyta</taxon>
        <taxon>Tracheophyta</taxon>
        <taxon>Spermatophyta</taxon>
        <taxon>Magnoliopsida</taxon>
        <taxon>eudicotyledons</taxon>
        <taxon>Gunneridae</taxon>
        <taxon>Pentapetalae</taxon>
        <taxon>asterids</taxon>
        <taxon>campanulids</taxon>
        <taxon>Asterales</taxon>
        <taxon>Asteraceae</taxon>
        <taxon>Asteroideae</taxon>
        <taxon>Heliantheae alliance</taxon>
        <taxon>Heliantheae</taxon>
        <taxon>Helianthus</taxon>
    </lineage>
</organism>
<dbReference type="AlphaFoldDB" id="A0A9K3E0K7"/>
<comment type="caution">
    <text evidence="2">The sequence shown here is derived from an EMBL/GenBank/DDBJ whole genome shotgun (WGS) entry which is preliminary data.</text>
</comment>
<gene>
    <name evidence="2" type="ORF">HanXRQr2_Chr15g0696671</name>
</gene>
<feature type="transmembrane region" description="Helical" evidence="1">
    <location>
        <begin position="12"/>
        <end position="29"/>
    </location>
</feature>
<proteinExistence type="predicted"/>
<reference evidence="2" key="1">
    <citation type="journal article" date="2017" name="Nature">
        <title>The sunflower genome provides insights into oil metabolism, flowering and Asterid evolution.</title>
        <authorList>
            <person name="Badouin H."/>
            <person name="Gouzy J."/>
            <person name="Grassa C.J."/>
            <person name="Murat F."/>
            <person name="Staton S.E."/>
            <person name="Cottret L."/>
            <person name="Lelandais-Briere C."/>
            <person name="Owens G.L."/>
            <person name="Carrere S."/>
            <person name="Mayjonade B."/>
            <person name="Legrand L."/>
            <person name="Gill N."/>
            <person name="Kane N.C."/>
            <person name="Bowers J.E."/>
            <person name="Hubner S."/>
            <person name="Bellec A."/>
            <person name="Berard A."/>
            <person name="Berges H."/>
            <person name="Blanchet N."/>
            <person name="Boniface M.C."/>
            <person name="Brunel D."/>
            <person name="Catrice O."/>
            <person name="Chaidir N."/>
            <person name="Claudel C."/>
            <person name="Donnadieu C."/>
            <person name="Faraut T."/>
            <person name="Fievet G."/>
            <person name="Helmstetter N."/>
            <person name="King M."/>
            <person name="Knapp S.J."/>
            <person name="Lai Z."/>
            <person name="Le Paslier M.C."/>
            <person name="Lippi Y."/>
            <person name="Lorenzon L."/>
            <person name="Mandel J.R."/>
            <person name="Marage G."/>
            <person name="Marchand G."/>
            <person name="Marquand E."/>
            <person name="Bret-Mestries E."/>
            <person name="Morien E."/>
            <person name="Nambeesan S."/>
            <person name="Nguyen T."/>
            <person name="Pegot-Espagnet P."/>
            <person name="Pouilly N."/>
            <person name="Raftis F."/>
            <person name="Sallet E."/>
            <person name="Schiex T."/>
            <person name="Thomas J."/>
            <person name="Vandecasteele C."/>
            <person name="Vares D."/>
            <person name="Vear F."/>
            <person name="Vautrin S."/>
            <person name="Crespi M."/>
            <person name="Mangin B."/>
            <person name="Burke J.M."/>
            <person name="Salse J."/>
            <person name="Munos S."/>
            <person name="Vincourt P."/>
            <person name="Rieseberg L.H."/>
            <person name="Langlade N.B."/>
        </authorList>
    </citation>
    <scope>NUCLEOTIDE SEQUENCE</scope>
    <source>
        <tissue evidence="2">Leaves</tissue>
    </source>
</reference>
<name>A0A9K3E0K7_HELAN</name>
<reference evidence="2" key="2">
    <citation type="submission" date="2020-06" db="EMBL/GenBank/DDBJ databases">
        <title>Helianthus annuus Genome sequencing and assembly Release 2.</title>
        <authorList>
            <person name="Gouzy J."/>
            <person name="Langlade N."/>
            <person name="Munos S."/>
        </authorList>
    </citation>
    <scope>NUCLEOTIDE SEQUENCE</scope>
    <source>
        <tissue evidence="2">Leaves</tissue>
    </source>
</reference>
<keyword evidence="3" id="KW-1185">Reference proteome</keyword>
<evidence type="ECO:0000313" key="2">
    <source>
        <dbReference type="EMBL" id="KAF5764836.1"/>
    </source>
</evidence>
<evidence type="ECO:0000313" key="3">
    <source>
        <dbReference type="Proteomes" id="UP000215914"/>
    </source>
</evidence>
<sequence>MKGELESFTVGVIQAVVAAFFESGVYIINRIKSIKLHTRELYESEIFTILRKIKCRFTPKREIRVVLALVSMHTSANPS</sequence>
<protein>
    <submittedName>
        <fullName evidence="2">Uncharacterized protein</fullName>
    </submittedName>
</protein>
<keyword evidence="1" id="KW-0812">Transmembrane</keyword>
<evidence type="ECO:0000256" key="1">
    <source>
        <dbReference type="SAM" id="Phobius"/>
    </source>
</evidence>